<dbReference type="RefSeq" id="XP_002670473.1">
    <property type="nucleotide sequence ID" value="XM_002670427.1"/>
</dbReference>
<dbReference type="VEuPathDB" id="AmoebaDB:NAEGRDRAFT_74555"/>
<organism evidence="3">
    <name type="scientific">Naegleria gruberi</name>
    <name type="common">Amoeba</name>
    <dbReference type="NCBI Taxonomy" id="5762"/>
    <lineage>
        <taxon>Eukaryota</taxon>
        <taxon>Discoba</taxon>
        <taxon>Heterolobosea</taxon>
        <taxon>Tetramitia</taxon>
        <taxon>Eutetramitia</taxon>
        <taxon>Vahlkampfiidae</taxon>
        <taxon>Naegleria</taxon>
    </lineage>
</organism>
<dbReference type="Proteomes" id="UP000006671">
    <property type="component" value="Unassembled WGS sequence"/>
</dbReference>
<evidence type="ECO:0000313" key="3">
    <source>
        <dbReference type="Proteomes" id="UP000006671"/>
    </source>
</evidence>
<dbReference type="PANTHER" id="PTHR21329:SF3">
    <property type="entry name" value="PHOSPHATIDYLINOSITOL N-ACETYLGLUCOSAMINYLTRANSFERASE SUBUNIT Q"/>
    <property type="match status" value="1"/>
</dbReference>
<keyword evidence="1" id="KW-0812">Transmembrane</keyword>
<gene>
    <name evidence="2" type="ORF">NAEGRDRAFT_74555</name>
</gene>
<protein>
    <submittedName>
        <fullName evidence="2">Predicted protein</fullName>
    </submittedName>
</protein>
<feature type="transmembrane region" description="Helical" evidence="1">
    <location>
        <begin position="257"/>
        <end position="278"/>
    </location>
</feature>
<dbReference type="PANTHER" id="PTHR21329">
    <property type="entry name" value="PHOSPHATIDYLINOSITOL N-ACETYLGLUCOSAMINYLTRANSFERASE SUBUNIT Q-RELATED"/>
    <property type="match status" value="1"/>
</dbReference>
<evidence type="ECO:0000313" key="2">
    <source>
        <dbReference type="EMBL" id="EFC37729.1"/>
    </source>
</evidence>
<sequence length="496" mass="57490">MARLLSLNIYIPFGFEKECITQNSKLHIVEGIIRQPSESILDVIIQDAKPLLASSEEDLIANSDPSTSIGYLHQSSTTTPKLYHSKFNFTLENSRIILTDHSDDYSINNIYYIYYDRNTKYKYSLDRDEEKTLSSLEHLNNGNSKARREAIEYSLFNTPINSSILKKHLENISRIGMSFNMILDLILGFLIIYHVWKLDESTLIDLKKRFISLYKYILINMFQHFEWLIKDSNPGGIKLNKQLNIILGQMALGGLRWWQTLLSFGFYYLSDFFTVDLFRVLIWSISSSCLMGASTMLALVCDLLLVVSINILLFYRIISRLYNQLIHLIFSLWRLFRGKKANPLKKRLDNCEDYSNDQLILGIILFTICIFLYPTVAVYYLSFSFLFFSIVSIRKIITSIMVLIHNFPINQLLNLNGCRNEGIKFTTLKNGYNYLHIHSSKIPLSQVISNSLQPVIRQIFLSNTQPLNNTDTGLVEETSSNIILRLIYGYSLFYNK</sequence>
<feature type="transmembrane region" description="Helical" evidence="1">
    <location>
        <begin position="385"/>
        <end position="404"/>
    </location>
</feature>
<dbReference type="EMBL" id="GG738915">
    <property type="protein sequence ID" value="EFC37729.1"/>
    <property type="molecule type" value="Genomic_DNA"/>
</dbReference>
<dbReference type="OMA" id="HTSECEH"/>
<feature type="transmembrane region" description="Helical" evidence="1">
    <location>
        <begin position="175"/>
        <end position="196"/>
    </location>
</feature>
<dbReference type="GeneID" id="8857646"/>
<keyword evidence="1" id="KW-1133">Transmembrane helix</keyword>
<dbReference type="OrthoDB" id="70250at2759"/>
<dbReference type="GO" id="GO:0006506">
    <property type="term" value="P:GPI anchor biosynthetic process"/>
    <property type="evidence" value="ECO:0007669"/>
    <property type="project" value="InterPro"/>
</dbReference>
<keyword evidence="1" id="KW-0472">Membrane</keyword>
<dbReference type="InParanoid" id="D2VZN9"/>
<name>D2VZN9_NAEGR</name>
<dbReference type="STRING" id="5762.D2VZN9"/>
<dbReference type="KEGG" id="ngr:NAEGRDRAFT_74555"/>
<dbReference type="GO" id="GO:0016020">
    <property type="term" value="C:membrane"/>
    <property type="evidence" value="ECO:0007669"/>
    <property type="project" value="InterPro"/>
</dbReference>
<dbReference type="InterPro" id="IPR007720">
    <property type="entry name" value="PigQ/GPI1"/>
</dbReference>
<dbReference type="AlphaFoldDB" id="D2VZN9"/>
<dbReference type="Pfam" id="PF05024">
    <property type="entry name" value="Gpi1"/>
    <property type="match status" value="1"/>
</dbReference>
<feature type="transmembrane region" description="Helical" evidence="1">
    <location>
        <begin position="290"/>
        <end position="315"/>
    </location>
</feature>
<reference evidence="2 3" key="1">
    <citation type="journal article" date="2010" name="Cell">
        <title>The genome of Naegleria gruberi illuminates early eukaryotic versatility.</title>
        <authorList>
            <person name="Fritz-Laylin L.K."/>
            <person name="Prochnik S.E."/>
            <person name="Ginger M.L."/>
            <person name="Dacks J.B."/>
            <person name="Carpenter M.L."/>
            <person name="Field M.C."/>
            <person name="Kuo A."/>
            <person name="Paredez A."/>
            <person name="Chapman J."/>
            <person name="Pham J."/>
            <person name="Shu S."/>
            <person name="Neupane R."/>
            <person name="Cipriano M."/>
            <person name="Mancuso J."/>
            <person name="Tu H."/>
            <person name="Salamov A."/>
            <person name="Lindquist E."/>
            <person name="Shapiro H."/>
            <person name="Lucas S."/>
            <person name="Grigoriev I.V."/>
            <person name="Cande W.Z."/>
            <person name="Fulton C."/>
            <person name="Rokhsar D.S."/>
            <person name="Dawson S.C."/>
        </authorList>
    </citation>
    <scope>NUCLEOTIDE SEQUENCE [LARGE SCALE GENOMIC DNA]</scope>
    <source>
        <strain evidence="2 3">NEG-M</strain>
    </source>
</reference>
<feature type="transmembrane region" description="Helical" evidence="1">
    <location>
        <begin position="359"/>
        <end position="379"/>
    </location>
</feature>
<dbReference type="GO" id="GO:0005783">
    <property type="term" value="C:endoplasmic reticulum"/>
    <property type="evidence" value="ECO:0007669"/>
    <property type="project" value="TreeGrafter"/>
</dbReference>
<dbReference type="eggNOG" id="KOG1183">
    <property type="taxonomic scope" value="Eukaryota"/>
</dbReference>
<evidence type="ECO:0000256" key="1">
    <source>
        <dbReference type="SAM" id="Phobius"/>
    </source>
</evidence>
<accession>D2VZN9</accession>
<keyword evidence="3" id="KW-1185">Reference proteome</keyword>
<proteinExistence type="predicted"/>